<dbReference type="OrthoDB" id="3256331at2759"/>
<feature type="domain" description="DUF6593" evidence="1">
    <location>
        <begin position="41"/>
        <end position="192"/>
    </location>
</feature>
<dbReference type="Pfam" id="PF20236">
    <property type="entry name" value="DUF6593"/>
    <property type="match status" value="1"/>
</dbReference>
<accession>A0A8H5EU87</accession>
<keyword evidence="3" id="KW-1185">Reference proteome</keyword>
<proteinExistence type="predicted"/>
<dbReference type="AlphaFoldDB" id="A0A8H5EU87"/>
<protein>
    <recommendedName>
        <fullName evidence="1">DUF6593 domain-containing protein</fullName>
    </recommendedName>
</protein>
<dbReference type="EMBL" id="JAACJJ010000056">
    <property type="protein sequence ID" value="KAF5312566.1"/>
    <property type="molecule type" value="Genomic_DNA"/>
</dbReference>
<dbReference type="Proteomes" id="UP000567179">
    <property type="component" value="Unassembled WGS sequence"/>
</dbReference>
<reference evidence="2 3" key="1">
    <citation type="journal article" date="2020" name="ISME J.">
        <title>Uncovering the hidden diversity of litter-decomposition mechanisms in mushroom-forming fungi.</title>
        <authorList>
            <person name="Floudas D."/>
            <person name="Bentzer J."/>
            <person name="Ahren D."/>
            <person name="Johansson T."/>
            <person name="Persson P."/>
            <person name="Tunlid A."/>
        </authorList>
    </citation>
    <scope>NUCLEOTIDE SEQUENCE [LARGE SCALE GENOMIC DNA]</scope>
    <source>
        <strain evidence="2 3">CBS 101986</strain>
    </source>
</reference>
<sequence>MSITAGDLNSAVPLADLDFNGSQATLVNPSPPSRLVFSTPSPTNATLYLNSRPFFRVLTKNPASGSTKIIDQVSGDVVSTLKRRSLQPDTIQFKTRYDGRRILVRDWLKERVDPDGKSMWIIETPVGAFAWRSDMAFRLVLTPETDSSQLIAWVELPGSETGSNLALALTRGTESFWEEIVASFCFIEQKLRWKEKLHSRSVGKSMIIPM</sequence>
<name>A0A8H5EU87_9AGAR</name>
<organism evidence="2 3">
    <name type="scientific">Psilocybe cf. subviscida</name>
    <dbReference type="NCBI Taxonomy" id="2480587"/>
    <lineage>
        <taxon>Eukaryota</taxon>
        <taxon>Fungi</taxon>
        <taxon>Dikarya</taxon>
        <taxon>Basidiomycota</taxon>
        <taxon>Agaricomycotina</taxon>
        <taxon>Agaricomycetes</taxon>
        <taxon>Agaricomycetidae</taxon>
        <taxon>Agaricales</taxon>
        <taxon>Agaricineae</taxon>
        <taxon>Strophariaceae</taxon>
        <taxon>Psilocybe</taxon>
    </lineage>
</organism>
<evidence type="ECO:0000313" key="2">
    <source>
        <dbReference type="EMBL" id="KAF5312566.1"/>
    </source>
</evidence>
<dbReference type="InterPro" id="IPR046528">
    <property type="entry name" value="DUF6593"/>
</dbReference>
<gene>
    <name evidence="2" type="ORF">D9619_003620</name>
</gene>
<comment type="caution">
    <text evidence="2">The sequence shown here is derived from an EMBL/GenBank/DDBJ whole genome shotgun (WGS) entry which is preliminary data.</text>
</comment>
<evidence type="ECO:0000313" key="3">
    <source>
        <dbReference type="Proteomes" id="UP000567179"/>
    </source>
</evidence>
<evidence type="ECO:0000259" key="1">
    <source>
        <dbReference type="Pfam" id="PF20236"/>
    </source>
</evidence>